<keyword evidence="3" id="KW-1185">Reference proteome</keyword>
<name>A0A9P8VPR4_9HYPO</name>
<dbReference type="Proteomes" id="UP000777438">
    <property type="component" value="Unassembled WGS sequence"/>
</dbReference>
<evidence type="ECO:0000313" key="3">
    <source>
        <dbReference type="Proteomes" id="UP000777438"/>
    </source>
</evidence>
<dbReference type="OrthoDB" id="5362512at2759"/>
<accession>A0A9P8VPR4</accession>
<protein>
    <submittedName>
        <fullName evidence="2">Heterokaryon incompatibility protein-domain-containing protein</fullName>
    </submittedName>
</protein>
<sequence length="707" mass="80557">MLCSSCLGHFQYSNRIHQQFSPLKFAEVEALKQSPASEDVIRRLQQDADTFKEATHDLRSICPWFRGELGDLPKEVLDREPEIKIWDNPRSGVDIAEKAQLGCGLCSRICTLASYMPKFQRSNSEDHEFQELPPQVPSPENIKWIEVESWLELKPASLKPQSLRFLFRAIRGSCDYDWLDFSLFLRHDGNGLSISTPTGMTSNDPSCLRFLANALSLCLQSHTACRQENLDRWIPSRLIEIRELENVRLVARDELRTMNPDKQVDYFTLSHVWGLEQFLTLTTHNLPTLVKGIQLSMLPVGFQHAVELARQLGGQYLWIDSLCIIQDSPEDWAAESRSMDQVYANGICNLAACDNTNSNQGLYYNRDPLMGLPLIVDVSWDDYLETFTALTPWFEMIIDHAPLYKRGWVAQERQLSPRTIHLTVFPVWECRDLVLSETFPTPHVHGTCGPLTMSTKLSIDFTDWNAVIENYSGCALTKDGDKLIALCGIAKALSKKLGQQYFAGIWGSNLLQGLLWQVYKYLEGMDMDTVRYRNYVAPSWSWASVDGPVYPFTTSIDAPLVEILDVQTQSISGDQFGQLTGGHLTVRGILFEFPPLAAFMDDLERFRDRPRFDDWAMSLDDCGDDYYKNKTWFLPLAVAPAASRRLNLEICGILIQEMDDCSETTVFTRVGFAIVANDGEIANSTWYLNNWILRPWSPEYVKIVTLK</sequence>
<gene>
    <name evidence="2" type="ORF">B0T10DRAFT_501296</name>
</gene>
<proteinExistence type="predicted"/>
<dbReference type="EMBL" id="JAGPYM010000067">
    <property type="protein sequence ID" value="KAH6869670.1"/>
    <property type="molecule type" value="Genomic_DNA"/>
</dbReference>
<reference evidence="2 3" key="1">
    <citation type="journal article" date="2021" name="Nat. Commun.">
        <title>Genetic determinants of endophytism in the Arabidopsis root mycobiome.</title>
        <authorList>
            <person name="Mesny F."/>
            <person name="Miyauchi S."/>
            <person name="Thiergart T."/>
            <person name="Pickel B."/>
            <person name="Atanasova L."/>
            <person name="Karlsson M."/>
            <person name="Huettel B."/>
            <person name="Barry K.W."/>
            <person name="Haridas S."/>
            <person name="Chen C."/>
            <person name="Bauer D."/>
            <person name="Andreopoulos W."/>
            <person name="Pangilinan J."/>
            <person name="LaButti K."/>
            <person name="Riley R."/>
            <person name="Lipzen A."/>
            <person name="Clum A."/>
            <person name="Drula E."/>
            <person name="Henrissat B."/>
            <person name="Kohler A."/>
            <person name="Grigoriev I.V."/>
            <person name="Martin F.M."/>
            <person name="Hacquard S."/>
        </authorList>
    </citation>
    <scope>NUCLEOTIDE SEQUENCE [LARGE SCALE GENOMIC DNA]</scope>
    <source>
        <strain evidence="2 3">MPI-CAGE-CH-0241</strain>
    </source>
</reference>
<dbReference type="PANTHER" id="PTHR33112:SF10">
    <property type="entry name" value="TOL"/>
    <property type="match status" value="1"/>
</dbReference>
<evidence type="ECO:0000259" key="1">
    <source>
        <dbReference type="Pfam" id="PF06985"/>
    </source>
</evidence>
<feature type="domain" description="Heterokaryon incompatibility" evidence="1">
    <location>
        <begin position="266"/>
        <end position="412"/>
    </location>
</feature>
<comment type="caution">
    <text evidence="2">The sequence shown here is derived from an EMBL/GenBank/DDBJ whole genome shotgun (WGS) entry which is preliminary data.</text>
</comment>
<evidence type="ECO:0000313" key="2">
    <source>
        <dbReference type="EMBL" id="KAH6869670.1"/>
    </source>
</evidence>
<dbReference type="Pfam" id="PF06985">
    <property type="entry name" value="HET"/>
    <property type="match status" value="1"/>
</dbReference>
<dbReference type="PANTHER" id="PTHR33112">
    <property type="entry name" value="DOMAIN PROTEIN, PUTATIVE-RELATED"/>
    <property type="match status" value="1"/>
</dbReference>
<organism evidence="2 3">
    <name type="scientific">Thelonectria olida</name>
    <dbReference type="NCBI Taxonomy" id="1576542"/>
    <lineage>
        <taxon>Eukaryota</taxon>
        <taxon>Fungi</taxon>
        <taxon>Dikarya</taxon>
        <taxon>Ascomycota</taxon>
        <taxon>Pezizomycotina</taxon>
        <taxon>Sordariomycetes</taxon>
        <taxon>Hypocreomycetidae</taxon>
        <taxon>Hypocreales</taxon>
        <taxon>Nectriaceae</taxon>
        <taxon>Thelonectria</taxon>
    </lineage>
</organism>
<dbReference type="AlphaFoldDB" id="A0A9P8VPR4"/>
<dbReference type="InterPro" id="IPR010730">
    <property type="entry name" value="HET"/>
</dbReference>